<dbReference type="Proteomes" id="UP001159364">
    <property type="component" value="Linkage Group LG03"/>
</dbReference>
<comment type="caution">
    <text evidence="3">The sequence shown here is derived from an EMBL/GenBank/DDBJ whole genome shotgun (WGS) entry which is preliminary data.</text>
</comment>
<evidence type="ECO:0000259" key="2">
    <source>
        <dbReference type="Pfam" id="PF14111"/>
    </source>
</evidence>
<evidence type="ECO:0000313" key="3">
    <source>
        <dbReference type="EMBL" id="KAJ8769183.1"/>
    </source>
</evidence>
<feature type="compositionally biased region" description="Pro residues" evidence="1">
    <location>
        <begin position="413"/>
        <end position="426"/>
    </location>
</feature>
<dbReference type="InterPro" id="IPR025558">
    <property type="entry name" value="DUF4283"/>
</dbReference>
<dbReference type="PANTHER" id="PTHR31286">
    <property type="entry name" value="GLYCINE-RICH CELL WALL STRUCTURAL PROTEIN 1.8-LIKE"/>
    <property type="match status" value="1"/>
</dbReference>
<evidence type="ECO:0000313" key="4">
    <source>
        <dbReference type="Proteomes" id="UP001159364"/>
    </source>
</evidence>
<reference evidence="3 4" key="1">
    <citation type="submission" date="2021-09" db="EMBL/GenBank/DDBJ databases">
        <title>Genomic insights and catalytic innovation underlie evolution of tropane alkaloids biosynthesis.</title>
        <authorList>
            <person name="Wang Y.-J."/>
            <person name="Tian T."/>
            <person name="Huang J.-P."/>
            <person name="Huang S.-X."/>
        </authorList>
    </citation>
    <scope>NUCLEOTIDE SEQUENCE [LARGE SCALE GENOMIC DNA]</scope>
    <source>
        <strain evidence="3">KIB-2018</strain>
        <tissue evidence="3">Leaf</tissue>
    </source>
</reference>
<proteinExistence type="predicted"/>
<feature type="region of interest" description="Disordered" evidence="1">
    <location>
        <begin position="310"/>
        <end position="359"/>
    </location>
</feature>
<dbReference type="InterPro" id="IPR040256">
    <property type="entry name" value="At4g02000-like"/>
</dbReference>
<organism evidence="3 4">
    <name type="scientific">Erythroxylum novogranatense</name>
    <dbReference type="NCBI Taxonomy" id="1862640"/>
    <lineage>
        <taxon>Eukaryota</taxon>
        <taxon>Viridiplantae</taxon>
        <taxon>Streptophyta</taxon>
        <taxon>Embryophyta</taxon>
        <taxon>Tracheophyta</taxon>
        <taxon>Spermatophyta</taxon>
        <taxon>Magnoliopsida</taxon>
        <taxon>eudicotyledons</taxon>
        <taxon>Gunneridae</taxon>
        <taxon>Pentapetalae</taxon>
        <taxon>rosids</taxon>
        <taxon>fabids</taxon>
        <taxon>Malpighiales</taxon>
        <taxon>Erythroxylaceae</taxon>
        <taxon>Erythroxylum</taxon>
    </lineage>
</organism>
<evidence type="ECO:0000256" key="1">
    <source>
        <dbReference type="SAM" id="MobiDB-lite"/>
    </source>
</evidence>
<feature type="compositionally biased region" description="Basic and acidic residues" evidence="1">
    <location>
        <begin position="10"/>
        <end position="26"/>
    </location>
</feature>
<feature type="region of interest" description="Disordered" evidence="1">
    <location>
        <begin position="1"/>
        <end position="63"/>
    </location>
</feature>
<name>A0AAV8TR56_9ROSI</name>
<dbReference type="Gene3D" id="3.60.10.10">
    <property type="entry name" value="Endonuclease/exonuclease/phosphatase"/>
    <property type="match status" value="1"/>
</dbReference>
<accession>A0AAV8TR56</accession>
<feature type="compositionally biased region" description="Acidic residues" evidence="1">
    <location>
        <begin position="43"/>
        <end position="62"/>
    </location>
</feature>
<dbReference type="EMBL" id="JAIWQS010000003">
    <property type="protein sequence ID" value="KAJ8769183.1"/>
    <property type="molecule type" value="Genomic_DNA"/>
</dbReference>
<feature type="region of interest" description="Disordered" evidence="1">
    <location>
        <begin position="386"/>
        <end position="448"/>
    </location>
</feature>
<sequence>MMLKCLLSSRDVEMGQRDEPKRKGTYRDYVVGFADGVPPSGEEFTEEVSEDDSDMDEPDDPECPTVHLTTTDKLRIRRAWSHTLIVKVLGHRIGYRFLVASLKRQWRLQCDVVLAEMGNDFYLVKLNCLEDYRVVLEGGPWMVADHILAVMKWCPNFNRFAVSIDRATVWIRIPHLPVEYYDSLILTRIGNKIGKTMRVDGSTEASSRAKYARISVEVDMRKPLLSKFRMMRKIWRVEYEGLHLVCFGSGTYGHHKEDCPDTPPVLVEQGPDAVPPIPPPVVPMTAPPPPVDLNSSPEVVESFGSWILVQKPKRGRHRSPATRGKPSPRGEQANDYTTVGETGDMIGASGKDKTPQGTRFRPLQVDEHAIDAHPSDAAILDIATPSHAPPARQTPRGGRSAVPRTDFNGKLPKPGPAGPRSKPNPRPVVKTPVVSPHTPLSPTAADPSLIGVGPPPTVPCMQAMQLDTHILEQVVSPHLSPQALPLSTGSQPMQLDERVLISDLPVRPTSSALPPPLTRILCPPTPCSATVGDLDLTLVPNMQLCLTVRTDAPTVDGAVTVLQSSRGFIHTTISRRDGSSWYCTFVYVHPTTGLKAELFTLLVDLAESISSPWLLVGDFNEMLGPEDKWGDAPFDYRRCLRFQQWVSCCQLVDLGFSGPTYT</sequence>
<dbReference type="SUPFAM" id="SSF56219">
    <property type="entry name" value="DNase I-like"/>
    <property type="match status" value="1"/>
</dbReference>
<keyword evidence="4" id="KW-1185">Reference proteome</keyword>
<protein>
    <recommendedName>
        <fullName evidence="2">DUF4283 domain-containing protein</fullName>
    </recommendedName>
</protein>
<gene>
    <name evidence="3" type="ORF">K2173_000958</name>
</gene>
<dbReference type="Pfam" id="PF14111">
    <property type="entry name" value="DUF4283"/>
    <property type="match status" value="1"/>
</dbReference>
<dbReference type="AlphaFoldDB" id="A0AAV8TR56"/>
<feature type="compositionally biased region" description="Basic residues" evidence="1">
    <location>
        <begin position="311"/>
        <end position="320"/>
    </location>
</feature>
<dbReference type="PANTHER" id="PTHR31286:SF99">
    <property type="entry name" value="DUF4283 DOMAIN-CONTAINING PROTEIN"/>
    <property type="match status" value="1"/>
</dbReference>
<dbReference type="InterPro" id="IPR036691">
    <property type="entry name" value="Endo/exonu/phosph_ase_sf"/>
</dbReference>
<feature type="domain" description="DUF4283" evidence="2">
    <location>
        <begin position="79"/>
        <end position="158"/>
    </location>
</feature>